<comment type="function">
    <text evidence="4">Catalyzes the reversible epimerization of cellobiose to 4-O-beta-D-glucopyranosyl-D-mannose (Glc-Man).</text>
</comment>
<proteinExistence type="inferred from homology"/>
<dbReference type="EC" id="5.1.3.11" evidence="4"/>
<dbReference type="RefSeq" id="WP_259087041.1">
    <property type="nucleotide sequence ID" value="NZ_BAAAZC010000031.1"/>
</dbReference>
<reference evidence="6" key="1">
    <citation type="journal article" date="2019" name="Int. J. Syst. Evol. Microbiol.">
        <title>The Global Catalogue of Microorganisms (GCM) 10K type strain sequencing project: providing services to taxonomists for standard genome sequencing and annotation.</title>
        <authorList>
            <consortium name="The Broad Institute Genomics Platform"/>
            <consortium name="The Broad Institute Genome Sequencing Center for Infectious Disease"/>
            <person name="Wu L."/>
            <person name="Ma J."/>
        </authorList>
    </citation>
    <scope>NUCLEOTIDE SEQUENCE [LARGE SCALE GENOMIC DNA]</scope>
    <source>
        <strain evidence="6">JCM 16601</strain>
    </source>
</reference>
<evidence type="ECO:0000313" key="5">
    <source>
        <dbReference type="EMBL" id="GAA3989351.1"/>
    </source>
</evidence>
<dbReference type="Proteomes" id="UP001500742">
    <property type="component" value="Unassembled WGS sequence"/>
</dbReference>
<evidence type="ECO:0000256" key="2">
    <source>
        <dbReference type="ARBA" id="ARBA00008558"/>
    </source>
</evidence>
<dbReference type="InterPro" id="IPR008928">
    <property type="entry name" value="6-hairpin_glycosidase_sf"/>
</dbReference>
<evidence type="ECO:0000256" key="1">
    <source>
        <dbReference type="ARBA" id="ARBA00001470"/>
    </source>
</evidence>
<dbReference type="PANTHER" id="PTHR15108">
    <property type="entry name" value="N-ACYLGLUCOSAMINE-2-EPIMERASE"/>
    <property type="match status" value="1"/>
</dbReference>
<comment type="caution">
    <text evidence="5">The sequence shown here is derived from an EMBL/GenBank/DDBJ whole genome shotgun (WGS) entry which is preliminary data.</text>
</comment>
<dbReference type="InterPro" id="IPR012341">
    <property type="entry name" value="6hp_glycosidase-like_sf"/>
</dbReference>
<dbReference type="Pfam" id="PF07221">
    <property type="entry name" value="GlcNAc_2-epim"/>
    <property type="match status" value="1"/>
</dbReference>
<comment type="catalytic activity">
    <reaction evidence="1 4">
        <text>D-cellobiose = beta-D-glucosyl-(1-&gt;4)-D-mannopyranose</text>
        <dbReference type="Rhea" id="RHEA:23384"/>
        <dbReference type="ChEBI" id="CHEBI:17057"/>
        <dbReference type="ChEBI" id="CHEBI:47931"/>
        <dbReference type="EC" id="5.1.3.11"/>
    </reaction>
</comment>
<keyword evidence="3 4" id="KW-0413">Isomerase</keyword>
<protein>
    <recommendedName>
        <fullName evidence="4">Cellobiose 2-epimerase</fullName>
        <shortName evidence="4">CE</shortName>
        <ecNumber evidence="4">5.1.3.11</ecNumber>
    </recommendedName>
</protein>
<gene>
    <name evidence="5" type="ORF">GCM10022210_48210</name>
</gene>
<comment type="similarity">
    <text evidence="2">Belongs to the N-acylglucosamine 2-epimerase family.</text>
</comment>
<comment type="similarity">
    <text evidence="4">Belongs to the cellobiose 2-epimerase family.</text>
</comment>
<evidence type="ECO:0000256" key="3">
    <source>
        <dbReference type="ARBA" id="ARBA00023235"/>
    </source>
</evidence>
<organism evidence="5 6">
    <name type="scientific">Mucilaginibacter dorajii</name>
    <dbReference type="NCBI Taxonomy" id="692994"/>
    <lineage>
        <taxon>Bacteria</taxon>
        <taxon>Pseudomonadati</taxon>
        <taxon>Bacteroidota</taxon>
        <taxon>Sphingobacteriia</taxon>
        <taxon>Sphingobacteriales</taxon>
        <taxon>Sphingobacteriaceae</taxon>
        <taxon>Mucilaginibacter</taxon>
    </lineage>
</organism>
<dbReference type="HAMAP" id="MF_00929">
    <property type="entry name" value="Cellobiose_2_epim"/>
    <property type="match status" value="1"/>
</dbReference>
<evidence type="ECO:0000256" key="4">
    <source>
        <dbReference type="HAMAP-Rule" id="MF_00929"/>
    </source>
</evidence>
<dbReference type="SUPFAM" id="SSF48208">
    <property type="entry name" value="Six-hairpin glycosidases"/>
    <property type="match status" value="1"/>
</dbReference>
<dbReference type="InterPro" id="IPR028584">
    <property type="entry name" value="Cellobiose_2_epim"/>
</dbReference>
<name>A0ABP7QX31_9SPHI</name>
<accession>A0ABP7QX31</accession>
<dbReference type="Gene3D" id="1.50.10.10">
    <property type="match status" value="1"/>
</dbReference>
<dbReference type="EMBL" id="BAAAZC010000031">
    <property type="protein sequence ID" value="GAA3989351.1"/>
    <property type="molecule type" value="Genomic_DNA"/>
</dbReference>
<sequence length="409" mass="47244">MISNSAITFAAALTNYKHEVSQALDDILDFWMSETCDSVHGGFIGRIDGNNEHDATAPKGAVLNARILWTFSAAYKLRRDPRYHQTAKRAYDYMLLRFIDQEYGGVYWTVDVNGVPLDMKKQVYAIAFTIYGLSEYHQAFDEPRALELSKQLYHLLIERTFDRGRLGYFEAYQRDWKELNDLRLSPKDANEKKTMNTHLHVLEAYATLYISWPNEELRQQIRLLLEIFRDHIISPESGHLILFFDENWVAKSDTVSYGHDIEAAWLLLEAAEIIQDEQLIPEFEMIAQRLARAAAEGLAGDGSLSYEFEPSKHELISERHWWVQAEAMVGFFNAYQLSGEPGDLSLSLKSWEYTKAHIIDKERGEWFWGALEDGCIMPGEDKVGIWKCPYHNSRACLEIIKRVQNLLNS</sequence>
<keyword evidence="6" id="KW-1185">Reference proteome</keyword>
<dbReference type="InterPro" id="IPR010819">
    <property type="entry name" value="AGE/CE"/>
</dbReference>
<evidence type="ECO:0000313" key="6">
    <source>
        <dbReference type="Proteomes" id="UP001500742"/>
    </source>
</evidence>